<protein>
    <submittedName>
        <fullName evidence="6">HK97 family phage prohead protease</fullName>
    </submittedName>
</protein>
<evidence type="ECO:0000256" key="3">
    <source>
        <dbReference type="ARBA" id="ARBA00022801"/>
    </source>
</evidence>
<evidence type="ECO:0000256" key="1">
    <source>
        <dbReference type="ARBA" id="ARBA00022612"/>
    </source>
</evidence>
<keyword evidence="4" id="KW-0175">Coiled coil</keyword>
<organism evidence="6 7">
    <name type="scientific">Paracoccus onubensis</name>
    <dbReference type="NCBI Taxonomy" id="1675788"/>
    <lineage>
        <taxon>Bacteria</taxon>
        <taxon>Pseudomonadati</taxon>
        <taxon>Pseudomonadota</taxon>
        <taxon>Alphaproteobacteria</taxon>
        <taxon>Rhodobacterales</taxon>
        <taxon>Paracoccaceae</taxon>
        <taxon>Paracoccus</taxon>
    </lineage>
</organism>
<evidence type="ECO:0000313" key="6">
    <source>
        <dbReference type="EMBL" id="RJE85450.1"/>
    </source>
</evidence>
<keyword evidence="7" id="KW-1185">Reference proteome</keyword>
<evidence type="ECO:0000256" key="2">
    <source>
        <dbReference type="ARBA" id="ARBA00022670"/>
    </source>
</evidence>
<sequence>MEITQKYADELRTAAAIELEAKADSEGRITGWASTYGGEPDTYGDIVAPGAYRKSLEEHEKRGTMPVMLWQHRAEIPIGRWLSFHDEKKGLRVNGQLNLKTEAGREAFEHARAGDVGGFSIGYSTPKNGRRYVGDGAWLLEEVDLVEVSLVTLPANRNAVVTGVKEAPLLSTKSEAVRFLRDAGLSKAAAQRFAAGGFPALAPATDAHERAMKLAEQIEQATTKMRNYNAR</sequence>
<name>A0A418SX01_9RHOB</name>
<dbReference type="EMBL" id="QZCG01000006">
    <property type="protein sequence ID" value="RJE85450.1"/>
    <property type="molecule type" value="Genomic_DNA"/>
</dbReference>
<dbReference type="RefSeq" id="WP_119748645.1">
    <property type="nucleotide sequence ID" value="NZ_QZCG01000006.1"/>
</dbReference>
<reference evidence="7" key="1">
    <citation type="submission" date="2018-09" db="EMBL/GenBank/DDBJ databases">
        <title>Acidovorax cavernicola nov. sp. isolated from Gruta de las Maravillas (Aracena, Spain).</title>
        <authorList>
            <person name="Jurado V."/>
            <person name="Gutierrez-Patricio S."/>
            <person name="Gonzalez-Pimentel J.L."/>
            <person name="Miller A.Z."/>
            <person name="Laiz L."/>
            <person name="Saiz-Jimenez C."/>
        </authorList>
    </citation>
    <scope>NUCLEOTIDE SEQUENCE [LARGE SCALE GENOMIC DNA]</scope>
    <source>
        <strain evidence="7">1011MAR3C25</strain>
    </source>
</reference>
<evidence type="ECO:0000313" key="7">
    <source>
        <dbReference type="Proteomes" id="UP000284202"/>
    </source>
</evidence>
<gene>
    <name evidence="6" type="ORF">D3P04_10635</name>
</gene>
<dbReference type="NCBIfam" id="TIGR01543">
    <property type="entry name" value="proheadase_HK97"/>
    <property type="match status" value="1"/>
</dbReference>
<comment type="caution">
    <text evidence="6">The sequence shown here is derived from an EMBL/GenBank/DDBJ whole genome shotgun (WGS) entry which is preliminary data.</text>
</comment>
<evidence type="ECO:0000259" key="5">
    <source>
        <dbReference type="Pfam" id="PF04586"/>
    </source>
</evidence>
<feature type="domain" description="Prohead serine protease" evidence="5">
    <location>
        <begin position="20"/>
        <end position="162"/>
    </location>
</feature>
<dbReference type="Pfam" id="PF04586">
    <property type="entry name" value="Peptidase_S78"/>
    <property type="match status" value="1"/>
</dbReference>
<dbReference type="AlphaFoldDB" id="A0A418SX01"/>
<keyword evidence="3" id="KW-0378">Hydrolase</keyword>
<dbReference type="GO" id="GO:0006508">
    <property type="term" value="P:proteolysis"/>
    <property type="evidence" value="ECO:0007669"/>
    <property type="project" value="UniProtKB-KW"/>
</dbReference>
<dbReference type="OrthoDB" id="9804926at2"/>
<dbReference type="InterPro" id="IPR006433">
    <property type="entry name" value="Prohead_protease"/>
</dbReference>
<evidence type="ECO:0000256" key="4">
    <source>
        <dbReference type="SAM" id="Coils"/>
    </source>
</evidence>
<proteinExistence type="predicted"/>
<dbReference type="Proteomes" id="UP000284202">
    <property type="component" value="Unassembled WGS sequence"/>
</dbReference>
<dbReference type="InterPro" id="IPR054613">
    <property type="entry name" value="Peptidase_S78_dom"/>
</dbReference>
<dbReference type="GO" id="GO:0008233">
    <property type="term" value="F:peptidase activity"/>
    <property type="evidence" value="ECO:0007669"/>
    <property type="project" value="UniProtKB-KW"/>
</dbReference>
<feature type="coiled-coil region" evidence="4">
    <location>
        <begin position="204"/>
        <end position="231"/>
    </location>
</feature>
<keyword evidence="2 6" id="KW-0645">Protease</keyword>
<keyword evidence="1" id="KW-1188">Viral release from host cell</keyword>
<accession>A0A418SX01</accession>